<evidence type="ECO:0000256" key="5">
    <source>
        <dbReference type="SAM" id="SignalP"/>
    </source>
</evidence>
<evidence type="ECO:0000313" key="8">
    <source>
        <dbReference type="Proteomes" id="UP001361239"/>
    </source>
</evidence>
<feature type="domain" description="Cytochrome c" evidence="6">
    <location>
        <begin position="335"/>
        <end position="497"/>
    </location>
</feature>
<keyword evidence="5" id="KW-0732">Signal</keyword>
<evidence type="ECO:0000259" key="6">
    <source>
        <dbReference type="PROSITE" id="PS51007"/>
    </source>
</evidence>
<dbReference type="SUPFAM" id="SSF46626">
    <property type="entry name" value="Cytochrome c"/>
    <property type="match status" value="1"/>
</dbReference>
<keyword evidence="8" id="KW-1185">Reference proteome</keyword>
<evidence type="ECO:0000256" key="4">
    <source>
        <dbReference type="PROSITE-ProRule" id="PRU00433"/>
    </source>
</evidence>
<evidence type="ECO:0000256" key="3">
    <source>
        <dbReference type="ARBA" id="ARBA00023004"/>
    </source>
</evidence>
<dbReference type="PROSITE" id="PS51007">
    <property type="entry name" value="CYTC"/>
    <property type="match status" value="1"/>
</dbReference>
<feature type="signal peptide" evidence="5">
    <location>
        <begin position="1"/>
        <end position="22"/>
    </location>
</feature>
<dbReference type="RefSeq" id="WP_339585278.1">
    <property type="nucleotide sequence ID" value="NZ_JBBHJZ010000001.1"/>
</dbReference>
<proteinExistence type="predicted"/>
<feature type="chain" id="PRO_5046906609" description="Cytochrome c domain-containing protein" evidence="5">
    <location>
        <begin position="23"/>
        <end position="497"/>
    </location>
</feature>
<evidence type="ECO:0000313" key="7">
    <source>
        <dbReference type="EMBL" id="MEJ5975319.1"/>
    </source>
</evidence>
<name>A0ABU8RR87_9SPHN</name>
<dbReference type="InterPro" id="IPR036909">
    <property type="entry name" value="Cyt_c-like_dom_sf"/>
</dbReference>
<evidence type="ECO:0000256" key="2">
    <source>
        <dbReference type="ARBA" id="ARBA00022723"/>
    </source>
</evidence>
<protein>
    <recommendedName>
        <fullName evidence="6">Cytochrome c domain-containing protein</fullName>
    </recommendedName>
</protein>
<dbReference type="Gene3D" id="1.10.760.10">
    <property type="entry name" value="Cytochrome c-like domain"/>
    <property type="match status" value="1"/>
</dbReference>
<keyword evidence="3 4" id="KW-0408">Iron</keyword>
<comment type="caution">
    <text evidence="7">The sequence shown here is derived from an EMBL/GenBank/DDBJ whole genome shotgun (WGS) entry which is preliminary data.</text>
</comment>
<dbReference type="InterPro" id="IPR009056">
    <property type="entry name" value="Cyt_c-like_dom"/>
</dbReference>
<evidence type="ECO:0000256" key="1">
    <source>
        <dbReference type="ARBA" id="ARBA00022617"/>
    </source>
</evidence>
<reference evidence="7 8" key="1">
    <citation type="submission" date="2024-03" db="EMBL/GenBank/DDBJ databases">
        <authorList>
            <person name="Jo J.-H."/>
        </authorList>
    </citation>
    <scope>NUCLEOTIDE SEQUENCE [LARGE SCALE GENOMIC DNA]</scope>
    <source>
        <strain evidence="7 8">PS1R-30</strain>
    </source>
</reference>
<keyword evidence="1 4" id="KW-0349">Heme</keyword>
<gene>
    <name evidence="7" type="ORF">WG901_01625</name>
</gene>
<sequence>MFRKAIVPLAGLAAALSASVGALGDAPERWWSPGDGRSFPAQLDYTNAQGTLRLLLTGGALDTKGHPFFEPIGRNGRACVTCHQPADSMSLSAATARARWEETQGKDPLFAPFDGSNCPTLPQAERSSHSLLLDRGLIRVQRPWPAKVWNGRKVVPDFKLETVRDPNGCNSGPSYGPAAGNVSVYRRPRPIANMKYLLAVGFPYDPKQGYALPRDPETGVVLSGNLMADGRLGTLKQQMTEASDAHLQMLDKLSDAQIGRIEGFIRSIYAAQQTSTKGGALDTLGAKGGPAKLRDSEPGALGSIGEPVWSEFAAWDKISPEDAKTLTPAQLEFRRSVARGARVFRDKTFLITDSSGINSRIGFGNPVRNSCVFCHNMTQMGNDVAPGQVDLGTTTLPFADPMPDLPLFRVTCLKTPHPHYGRVFYTMDPGFALTTGRCADSGKITLQSMRGLSARAPYFSNGLAKDLRGVVDYYERRYNIGYTEQEKQDLVNLMSVL</sequence>
<dbReference type="Proteomes" id="UP001361239">
    <property type="component" value="Unassembled WGS sequence"/>
</dbReference>
<accession>A0ABU8RR87</accession>
<keyword evidence="2 4" id="KW-0479">Metal-binding</keyword>
<dbReference type="EMBL" id="JBBHJZ010000001">
    <property type="protein sequence ID" value="MEJ5975319.1"/>
    <property type="molecule type" value="Genomic_DNA"/>
</dbReference>
<organism evidence="7 8">
    <name type="scientific">Novosphingobium anseongense</name>
    <dbReference type="NCBI Taxonomy" id="3133436"/>
    <lineage>
        <taxon>Bacteria</taxon>
        <taxon>Pseudomonadati</taxon>
        <taxon>Pseudomonadota</taxon>
        <taxon>Alphaproteobacteria</taxon>
        <taxon>Sphingomonadales</taxon>
        <taxon>Sphingomonadaceae</taxon>
        <taxon>Novosphingobium</taxon>
    </lineage>
</organism>